<feature type="domain" description="Tripartite ATP-independent periplasmic transporters DctQ component" evidence="10">
    <location>
        <begin position="28"/>
        <end position="151"/>
    </location>
</feature>
<feature type="transmembrane region" description="Helical" evidence="9">
    <location>
        <begin position="50"/>
        <end position="68"/>
    </location>
</feature>
<dbReference type="KEGG" id="cbar:PATL70BA_2606"/>
<feature type="transmembrane region" description="Helical" evidence="9">
    <location>
        <begin position="89"/>
        <end position="110"/>
    </location>
</feature>
<keyword evidence="7 9" id="KW-0472">Membrane</keyword>
<evidence type="ECO:0000256" key="1">
    <source>
        <dbReference type="ARBA" id="ARBA00004429"/>
    </source>
</evidence>
<dbReference type="Proteomes" id="UP000279029">
    <property type="component" value="Chromosome"/>
</dbReference>
<evidence type="ECO:0000313" key="11">
    <source>
        <dbReference type="EMBL" id="VDN48508.1"/>
    </source>
</evidence>
<sequence>MNVLKKMDKGIMTTLQVICISLLVVLFTLLSLNVFVRFFPLFSIGWFDEIVELSFTSLTFFGAAFLWCKHEHSRIDFLSEKFMGTKKEFILEFIISIIGLIFIYFMVRYSLVLINKATAWSPIFKIPKKLFYASIPISGIVMGIYSIRDIVVNGRKIFIHSH</sequence>
<protein>
    <recommendedName>
        <fullName evidence="10">Tripartite ATP-independent periplasmic transporters DctQ component domain-containing protein</fullName>
    </recommendedName>
</protein>
<proteinExistence type="inferred from homology"/>
<evidence type="ECO:0000256" key="7">
    <source>
        <dbReference type="ARBA" id="ARBA00023136"/>
    </source>
</evidence>
<accession>A0A3P7PHW1</accession>
<feature type="transmembrane region" description="Helical" evidence="9">
    <location>
        <begin position="12"/>
        <end position="38"/>
    </location>
</feature>
<dbReference type="GO" id="GO:0005886">
    <property type="term" value="C:plasma membrane"/>
    <property type="evidence" value="ECO:0007669"/>
    <property type="project" value="UniProtKB-SubCell"/>
</dbReference>
<keyword evidence="2" id="KW-0813">Transport</keyword>
<evidence type="ECO:0000259" key="10">
    <source>
        <dbReference type="Pfam" id="PF04290"/>
    </source>
</evidence>
<keyword evidence="5 9" id="KW-0812">Transmembrane</keyword>
<keyword evidence="6 9" id="KW-1133">Transmembrane helix</keyword>
<comment type="subcellular location">
    <subcellularLocation>
        <location evidence="1">Cell inner membrane</location>
        <topology evidence="1">Multi-pass membrane protein</topology>
    </subcellularLocation>
</comment>
<dbReference type="GO" id="GO:0015740">
    <property type="term" value="P:C4-dicarboxylate transport"/>
    <property type="evidence" value="ECO:0007669"/>
    <property type="project" value="TreeGrafter"/>
</dbReference>
<dbReference type="PANTHER" id="PTHR35011">
    <property type="entry name" value="2,3-DIKETO-L-GULONATE TRAP TRANSPORTER SMALL PERMEASE PROTEIN YIAM"/>
    <property type="match status" value="1"/>
</dbReference>
<evidence type="ECO:0000256" key="6">
    <source>
        <dbReference type="ARBA" id="ARBA00022989"/>
    </source>
</evidence>
<dbReference type="RefSeq" id="WP_125137629.1">
    <property type="nucleotide sequence ID" value="NZ_LR130778.1"/>
</dbReference>
<evidence type="ECO:0000256" key="8">
    <source>
        <dbReference type="ARBA" id="ARBA00038436"/>
    </source>
</evidence>
<dbReference type="EMBL" id="LR130778">
    <property type="protein sequence ID" value="VDN48508.1"/>
    <property type="molecule type" value="Genomic_DNA"/>
</dbReference>
<dbReference type="GO" id="GO:0022857">
    <property type="term" value="F:transmembrane transporter activity"/>
    <property type="evidence" value="ECO:0007669"/>
    <property type="project" value="TreeGrafter"/>
</dbReference>
<organism evidence="11 12">
    <name type="scientific">Petrocella atlantisensis</name>
    <dbReference type="NCBI Taxonomy" id="2173034"/>
    <lineage>
        <taxon>Bacteria</taxon>
        <taxon>Bacillati</taxon>
        <taxon>Bacillota</taxon>
        <taxon>Clostridia</taxon>
        <taxon>Lachnospirales</taxon>
        <taxon>Vallitaleaceae</taxon>
        <taxon>Petrocella</taxon>
    </lineage>
</organism>
<dbReference type="AlphaFoldDB" id="A0A3P7PHW1"/>
<evidence type="ECO:0000256" key="9">
    <source>
        <dbReference type="SAM" id="Phobius"/>
    </source>
</evidence>
<evidence type="ECO:0000256" key="3">
    <source>
        <dbReference type="ARBA" id="ARBA00022475"/>
    </source>
</evidence>
<keyword evidence="3" id="KW-1003">Cell membrane</keyword>
<comment type="similarity">
    <text evidence="8">Belongs to the TRAP transporter small permease family.</text>
</comment>
<evidence type="ECO:0000256" key="4">
    <source>
        <dbReference type="ARBA" id="ARBA00022519"/>
    </source>
</evidence>
<keyword evidence="12" id="KW-1185">Reference proteome</keyword>
<reference evidence="11 12" key="1">
    <citation type="submission" date="2018-09" db="EMBL/GenBank/DDBJ databases">
        <authorList>
            <person name="Postec A."/>
        </authorList>
    </citation>
    <scope>NUCLEOTIDE SEQUENCE [LARGE SCALE GENOMIC DNA]</scope>
    <source>
        <strain evidence="11">70B-A</strain>
    </source>
</reference>
<evidence type="ECO:0000313" key="12">
    <source>
        <dbReference type="Proteomes" id="UP000279029"/>
    </source>
</evidence>
<evidence type="ECO:0000256" key="5">
    <source>
        <dbReference type="ARBA" id="ARBA00022692"/>
    </source>
</evidence>
<keyword evidence="4" id="KW-0997">Cell inner membrane</keyword>
<evidence type="ECO:0000256" key="2">
    <source>
        <dbReference type="ARBA" id="ARBA00022448"/>
    </source>
</evidence>
<name>A0A3P7PHW1_9FIRM</name>
<dbReference type="InterPro" id="IPR055348">
    <property type="entry name" value="DctQ"/>
</dbReference>
<dbReference type="InterPro" id="IPR007387">
    <property type="entry name" value="TRAP_DctQ"/>
</dbReference>
<dbReference type="OrthoDB" id="9814265at2"/>
<dbReference type="PANTHER" id="PTHR35011:SF2">
    <property type="entry name" value="2,3-DIKETO-L-GULONATE TRAP TRANSPORTER SMALL PERMEASE PROTEIN YIAM"/>
    <property type="match status" value="1"/>
</dbReference>
<gene>
    <name evidence="11" type="ORF">PATL70BA_2606</name>
</gene>
<feature type="transmembrane region" description="Helical" evidence="9">
    <location>
        <begin position="130"/>
        <end position="147"/>
    </location>
</feature>
<dbReference type="Pfam" id="PF04290">
    <property type="entry name" value="DctQ"/>
    <property type="match status" value="1"/>
</dbReference>